<dbReference type="GO" id="GO:0072686">
    <property type="term" value="C:mitotic spindle"/>
    <property type="evidence" value="ECO:0007669"/>
    <property type="project" value="TreeGrafter"/>
</dbReference>
<dbReference type="GO" id="GO:0007094">
    <property type="term" value="P:mitotic spindle assembly checkpoint signaling"/>
    <property type="evidence" value="ECO:0007669"/>
    <property type="project" value="InterPro"/>
</dbReference>
<keyword evidence="4" id="KW-0132">Cell division</keyword>
<dbReference type="Pfam" id="PF05557">
    <property type="entry name" value="MAD"/>
    <property type="match status" value="1"/>
</dbReference>
<keyword evidence="8" id="KW-0175">Coiled coil</keyword>
<proteinExistence type="inferred from homology"/>
<comment type="caution">
    <text evidence="10">The sequence shown here is derived from an EMBL/GenBank/DDBJ whole genome shotgun (WGS) entry which is preliminary data.</text>
</comment>
<dbReference type="GO" id="GO:0051301">
    <property type="term" value="P:cell division"/>
    <property type="evidence" value="ECO:0007669"/>
    <property type="project" value="UniProtKB-KW"/>
</dbReference>
<feature type="coiled-coil region" evidence="8">
    <location>
        <begin position="246"/>
        <end position="273"/>
    </location>
</feature>
<keyword evidence="7" id="KW-0131">Cell cycle</keyword>
<feature type="compositionally biased region" description="Basic and acidic residues" evidence="9">
    <location>
        <begin position="512"/>
        <end position="536"/>
    </location>
</feature>
<evidence type="ECO:0000313" key="10">
    <source>
        <dbReference type="EMBL" id="KAG1546060.1"/>
    </source>
</evidence>
<evidence type="ECO:0000256" key="5">
    <source>
        <dbReference type="ARBA" id="ARBA00022776"/>
    </source>
</evidence>
<sequence>MPDNPTAKRQRVTADLLDYPGFSEVTSTPELKIERQSKDQELIEKLKHENFILKNKYESLKHVHDLEIQDKGALIKQLMEQKAEAETRAIYHMKKNKESSERLEAVTKENEQITKGLNVQIQKLQEEVAEFKSLADKRLHEKETLMAEKRLAEEQKDVKINSLSSKVDSLNDMLKERTDTIQKISEKTTTLASTVSKLTLQLEDASKYPGDSEDYKKLEEQYLLIYEQHKTLVSENKNMSSQLNYYTEIVKEIEQLDDKNMTIQERLAEIARMHEENTKLSFEVSKFKAERAEWIYYLESQPELLERSPKSIIRELAEKNKEREYLKKENEMLQQTLNDTIKLSHELESHIDDLKKKALEYKAQYRLALLAKDTIAEDKETLNLHIRLLEDQLKLYDHEEKAYMSTTYDEKKSARILELEGLLKQFQEKIEQQNSEIANVKLNSPPSIIIPNGPYTELSSGMTIFELLSKITKDNKKYHKEFMDKVIEYDMLKKDLEAAIKKFEAMSGTTDEQNKQNDEQNTCSKKDEQKESIDKDNINIESTKKYRILQLIENPDFIIRTVRSDNLKRLYEENQAFLSNKLSAVEDDASYVSVPKASIVNLQTTIGELQKKIETKEKRIKRLLTYWEKQNERLHETIQFVLGYKITLRDDGIVKIESSFVDRKRLTFFVNMSDDTDEAKLRVVGAHKDYYMDMLLHDAYQTYIEQEKNIPAFLNAAGQELFVQYKQKQDEASVHEQIEGGEEEHREEIIVYEQPEESEEGEVVYKDEME</sequence>
<dbReference type="OrthoDB" id="331602at2759"/>
<dbReference type="PANTHER" id="PTHR23168">
    <property type="entry name" value="MITOTIC SPINDLE ASSEMBLY CHECKPOINT PROTEIN MAD1 MITOTIC ARREST DEFICIENT-LIKE PROTEIN 1"/>
    <property type="match status" value="1"/>
</dbReference>
<evidence type="ECO:0000256" key="4">
    <source>
        <dbReference type="ARBA" id="ARBA00022618"/>
    </source>
</evidence>
<feature type="region of interest" description="Disordered" evidence="9">
    <location>
        <begin position="507"/>
        <end position="536"/>
    </location>
</feature>
<keyword evidence="5" id="KW-0498">Mitosis</keyword>
<evidence type="ECO:0000256" key="8">
    <source>
        <dbReference type="SAM" id="Coils"/>
    </source>
</evidence>
<dbReference type="GO" id="GO:0051315">
    <property type="term" value="P:attachment of mitotic spindle microtubules to kinetochore"/>
    <property type="evidence" value="ECO:0007669"/>
    <property type="project" value="TreeGrafter"/>
</dbReference>
<dbReference type="Gene3D" id="3.30.457.60">
    <property type="match status" value="1"/>
</dbReference>
<dbReference type="PANTHER" id="PTHR23168:SF0">
    <property type="entry name" value="MITOTIC SPINDLE ASSEMBLY CHECKPOINT PROTEIN MAD1"/>
    <property type="match status" value="1"/>
</dbReference>
<dbReference type="InterPro" id="IPR008672">
    <property type="entry name" value="Mad1"/>
</dbReference>
<evidence type="ECO:0000256" key="7">
    <source>
        <dbReference type="ARBA" id="ARBA00023306"/>
    </source>
</evidence>
<evidence type="ECO:0000256" key="9">
    <source>
        <dbReference type="SAM" id="MobiDB-lite"/>
    </source>
</evidence>
<evidence type="ECO:0000256" key="1">
    <source>
        <dbReference type="ARBA" id="ARBA00004123"/>
    </source>
</evidence>
<reference evidence="10" key="1">
    <citation type="journal article" date="2020" name="Microb. Genom.">
        <title>Genetic diversity of clinical and environmental Mucorales isolates obtained from an investigation of mucormycosis cases among solid organ transplant recipients.</title>
        <authorList>
            <person name="Nguyen M.H."/>
            <person name="Kaul D."/>
            <person name="Muto C."/>
            <person name="Cheng S.J."/>
            <person name="Richter R.A."/>
            <person name="Bruno V.M."/>
            <person name="Liu G."/>
            <person name="Beyhan S."/>
            <person name="Sundermann A.J."/>
            <person name="Mounaud S."/>
            <person name="Pasculle A.W."/>
            <person name="Nierman W.C."/>
            <person name="Driscoll E."/>
            <person name="Cumbie R."/>
            <person name="Clancy C.J."/>
            <person name="Dupont C.L."/>
        </authorList>
    </citation>
    <scope>NUCLEOTIDE SEQUENCE</scope>
    <source>
        <strain evidence="10">GL16</strain>
    </source>
</reference>
<dbReference type="AlphaFoldDB" id="A0A9P6YE43"/>
<dbReference type="GO" id="GO:0000776">
    <property type="term" value="C:kinetochore"/>
    <property type="evidence" value="ECO:0007669"/>
    <property type="project" value="TreeGrafter"/>
</dbReference>
<keyword evidence="6" id="KW-0539">Nucleus</keyword>
<feature type="coiled-coil region" evidence="8">
    <location>
        <begin position="599"/>
        <end position="626"/>
    </location>
</feature>
<dbReference type="GO" id="GO:0005635">
    <property type="term" value="C:nuclear envelope"/>
    <property type="evidence" value="ECO:0007669"/>
    <property type="project" value="TreeGrafter"/>
</dbReference>
<feature type="coiled-coil region" evidence="8">
    <location>
        <begin position="316"/>
        <end position="364"/>
    </location>
</feature>
<comment type="similarity">
    <text evidence="2">Belongs to the MAD1 family.</text>
</comment>
<feature type="coiled-coil region" evidence="8">
    <location>
        <begin position="416"/>
        <end position="443"/>
    </location>
</feature>
<comment type="subcellular location">
    <subcellularLocation>
        <location evidence="1">Nucleus</location>
    </subcellularLocation>
</comment>
<evidence type="ECO:0000256" key="3">
    <source>
        <dbReference type="ARBA" id="ARBA00022019"/>
    </source>
</evidence>
<accession>A0A9P6YE43</accession>
<dbReference type="Proteomes" id="UP000717996">
    <property type="component" value="Unassembled WGS sequence"/>
</dbReference>
<protein>
    <recommendedName>
        <fullName evidence="3">Spindle assembly checkpoint component MAD1</fullName>
    </recommendedName>
</protein>
<evidence type="ECO:0000313" key="11">
    <source>
        <dbReference type="Proteomes" id="UP000717996"/>
    </source>
</evidence>
<dbReference type="EMBL" id="JAANIT010000603">
    <property type="protein sequence ID" value="KAG1546060.1"/>
    <property type="molecule type" value="Genomic_DNA"/>
</dbReference>
<evidence type="ECO:0000256" key="6">
    <source>
        <dbReference type="ARBA" id="ARBA00023242"/>
    </source>
</evidence>
<organism evidence="10 11">
    <name type="scientific">Rhizopus oryzae</name>
    <name type="common">Mucormycosis agent</name>
    <name type="synonym">Rhizopus arrhizus var. delemar</name>
    <dbReference type="NCBI Taxonomy" id="64495"/>
    <lineage>
        <taxon>Eukaryota</taxon>
        <taxon>Fungi</taxon>
        <taxon>Fungi incertae sedis</taxon>
        <taxon>Mucoromycota</taxon>
        <taxon>Mucoromycotina</taxon>
        <taxon>Mucoromycetes</taxon>
        <taxon>Mucorales</taxon>
        <taxon>Mucorineae</taxon>
        <taxon>Rhizopodaceae</taxon>
        <taxon>Rhizopus</taxon>
    </lineage>
</organism>
<evidence type="ECO:0000256" key="2">
    <source>
        <dbReference type="ARBA" id="ARBA00008029"/>
    </source>
</evidence>
<gene>
    <name evidence="10" type="ORF">G6F51_005096</name>
</gene>
<name>A0A9P6YE43_RHIOR</name>